<reference evidence="3" key="2">
    <citation type="submission" date="2016-02" db="EMBL/GenBank/DDBJ databases">
        <title>Draft genome sequence of five rapidly growing Mycobacterium species.</title>
        <authorList>
            <person name="Katahira K."/>
            <person name="Gotou Y."/>
            <person name="Iida K."/>
            <person name="Ogura Y."/>
            <person name="Hayashi T."/>
        </authorList>
    </citation>
    <scope>NUCLEOTIDE SEQUENCE [LARGE SCALE GENOMIC DNA]</scope>
    <source>
        <strain evidence="3">JCM15654</strain>
    </source>
</reference>
<accession>A0A100W255</accession>
<feature type="compositionally biased region" description="Basic and acidic residues" evidence="1">
    <location>
        <begin position="86"/>
        <end position="113"/>
    </location>
</feature>
<evidence type="ECO:0000256" key="1">
    <source>
        <dbReference type="SAM" id="MobiDB-lite"/>
    </source>
</evidence>
<organism evidence="2 3">
    <name type="scientific">Mycolicibacterium brisbanense</name>
    <dbReference type="NCBI Taxonomy" id="146020"/>
    <lineage>
        <taxon>Bacteria</taxon>
        <taxon>Bacillati</taxon>
        <taxon>Actinomycetota</taxon>
        <taxon>Actinomycetes</taxon>
        <taxon>Mycobacteriales</taxon>
        <taxon>Mycobacteriaceae</taxon>
        <taxon>Mycolicibacterium</taxon>
    </lineage>
</organism>
<dbReference type="STRING" id="146020.RMCB_4350"/>
<dbReference type="RefSeq" id="WP_062830437.1">
    <property type="nucleotide sequence ID" value="NZ_BCSX01000039.1"/>
</dbReference>
<feature type="compositionally biased region" description="Basic and acidic residues" evidence="1">
    <location>
        <begin position="55"/>
        <end position="67"/>
    </location>
</feature>
<gene>
    <name evidence="2" type="ORF">RMCB_4350</name>
</gene>
<sequence length="113" mass="12314">MNVRTLVSPRLEDESAPPAPAAPTDDRLHDSNGTVPVAYSGLELQASTQQQPGAVRDEPAGPDERAPDAGIRARLARLLRRPAGSKPDRVTRYPPRRPDFIADAAMGREMHRL</sequence>
<dbReference type="Proteomes" id="UP000069620">
    <property type="component" value="Unassembled WGS sequence"/>
</dbReference>
<proteinExistence type="predicted"/>
<protein>
    <submittedName>
        <fullName evidence="2">Uncharacterized protein</fullName>
    </submittedName>
</protein>
<feature type="region of interest" description="Disordered" evidence="1">
    <location>
        <begin position="1"/>
        <end position="113"/>
    </location>
</feature>
<dbReference type="AlphaFoldDB" id="A0A100W255"/>
<name>A0A100W255_9MYCO</name>
<keyword evidence="3" id="KW-1185">Reference proteome</keyword>
<reference evidence="3" key="1">
    <citation type="journal article" date="2016" name="Genome Announc.">
        <title>Draft Genome Sequences of Five Rapidly Growing Mycobacterium Species, M. thermoresistibile, M. fortuitum subsp. acetamidolyticum, M. canariasense, M. brisbanense, and M. novocastrense.</title>
        <authorList>
            <person name="Katahira K."/>
            <person name="Ogura Y."/>
            <person name="Gotoh Y."/>
            <person name="Hayashi T."/>
        </authorList>
    </citation>
    <scope>NUCLEOTIDE SEQUENCE [LARGE SCALE GENOMIC DNA]</scope>
    <source>
        <strain evidence="3">JCM15654</strain>
    </source>
</reference>
<evidence type="ECO:0000313" key="3">
    <source>
        <dbReference type="Proteomes" id="UP000069620"/>
    </source>
</evidence>
<dbReference type="EMBL" id="BCSX01000039">
    <property type="protein sequence ID" value="GAS90254.1"/>
    <property type="molecule type" value="Genomic_DNA"/>
</dbReference>
<evidence type="ECO:0000313" key="2">
    <source>
        <dbReference type="EMBL" id="GAS90254.1"/>
    </source>
</evidence>
<comment type="caution">
    <text evidence="2">The sequence shown here is derived from an EMBL/GenBank/DDBJ whole genome shotgun (WGS) entry which is preliminary data.</text>
</comment>